<evidence type="ECO:0000313" key="5">
    <source>
        <dbReference type="Proteomes" id="UP000003639"/>
    </source>
</evidence>
<feature type="transmembrane region" description="Helical" evidence="2">
    <location>
        <begin position="12"/>
        <end position="36"/>
    </location>
</feature>
<feature type="transmembrane region" description="Helical" evidence="2">
    <location>
        <begin position="130"/>
        <end position="151"/>
    </location>
</feature>
<feature type="transmembrane region" description="Helical" evidence="2">
    <location>
        <begin position="657"/>
        <end position="676"/>
    </location>
</feature>
<evidence type="ECO:0000256" key="1">
    <source>
        <dbReference type="SAM" id="MobiDB-lite"/>
    </source>
</evidence>
<feature type="transmembrane region" description="Helical" evidence="2">
    <location>
        <begin position="158"/>
        <end position="175"/>
    </location>
</feature>
<feature type="region of interest" description="Disordered" evidence="1">
    <location>
        <begin position="611"/>
        <end position="651"/>
    </location>
</feature>
<organism evidence="4 5">
    <name type="scientific">Pseudoflavonifractor capillosus ATCC 29799</name>
    <dbReference type="NCBI Taxonomy" id="411467"/>
    <lineage>
        <taxon>Bacteria</taxon>
        <taxon>Bacillati</taxon>
        <taxon>Bacillota</taxon>
        <taxon>Clostridia</taxon>
        <taxon>Eubacteriales</taxon>
        <taxon>Oscillospiraceae</taxon>
        <taxon>Pseudoflavonifractor</taxon>
    </lineage>
</organism>
<keyword evidence="2" id="KW-0812">Transmembrane</keyword>
<sequence>MKENLTLTRRTAVALSDCLMLFLGLYGTVFCLVTAFSLPVDYRTITITCLVCAPLFTAVFALPWYWSRVALYLGCAAAVGITAWRWLDLLKLGSLVLARQVVNTFAWALGSSVTLDITVLTGETTLGQEAAAITALFLLLTVAVAFWIGWLWQRMRSFWLTFWGTFPLLVLPLSVTVTPGWVPLLMLLLFWGVGLLVRQANKTDLSGSAKTVLMVLPLCALLLAGLGNVLPREDYEQTGWAEEARLEIIDRLAAVGRGVTSAGADLGLASGTDQIDLSQAGPLDFDGDTALRVCSQTTGHIYLRGFSSAIYTGSSWEQLSDEVYQQMQEGWEMSLPGSGEVYDAELSEEPFTVDGIGAYQPINFPAMADPDADSIRIEVENVGAAERFVYTPYQLSTTPDRMSGAEFVGDAYLARGTGVWTYVLYARETASPIGARLTGDVSAAEQSYRLFVYNNYLQIPEELKQKIDELTQDMSDWNSPVAMAEMEANLDQGVPYPVALGRYIGAYLASIATYDPDTPAAPDGTDFVTHFLNEGRGYCMHFATTATLMLRSIGLPARYVSGYVADTVAGEWVDVPDYNAHAWVEVYLAGYGWQPVEVTPGYDGTFAWEKEQEETPEPTETQTPEATPAPTHSQAPRPTWEPETPEEPAEREPLSPMLWLLAIPAVLVLAVAGLVLRRRLAERSRARKFGQTDPNRAVIEMYLYAEKVAAHTGGTVDPVLESLAKKATFSAHVLTAQERETARTLTEQAAQAADRSRSRWNRLVFRYILGLY</sequence>
<proteinExistence type="predicted"/>
<dbReference type="PANTHER" id="PTHR42736:SF1">
    <property type="entry name" value="PROTEIN-GLUTAMINE GAMMA-GLUTAMYLTRANSFERASE"/>
    <property type="match status" value="1"/>
</dbReference>
<comment type="caution">
    <text evidence="4">The sequence shown here is derived from an EMBL/GenBank/DDBJ whole genome shotgun (WGS) entry which is preliminary data.</text>
</comment>
<dbReference type="STRING" id="411467.BACCAP_01651"/>
<dbReference type="InterPro" id="IPR052901">
    <property type="entry name" value="Bact_TGase-like"/>
</dbReference>
<dbReference type="EMBL" id="AAXG02000011">
    <property type="protein sequence ID" value="EDN00318.1"/>
    <property type="molecule type" value="Genomic_DNA"/>
</dbReference>
<keyword evidence="5" id="KW-1185">Reference proteome</keyword>
<evidence type="ECO:0000259" key="3">
    <source>
        <dbReference type="SMART" id="SM00460"/>
    </source>
</evidence>
<feature type="compositionally biased region" description="Low complexity" evidence="1">
    <location>
        <begin position="618"/>
        <end position="642"/>
    </location>
</feature>
<evidence type="ECO:0000313" key="4">
    <source>
        <dbReference type="EMBL" id="EDN00318.1"/>
    </source>
</evidence>
<accession>A6NTX1</accession>
<name>A6NTX1_9FIRM</name>
<dbReference type="Gene3D" id="3.10.620.30">
    <property type="match status" value="1"/>
</dbReference>
<dbReference type="RefSeq" id="WP_006572198.1">
    <property type="nucleotide sequence ID" value="NZ_AAXG02000011.1"/>
</dbReference>
<dbReference type="Pfam" id="PF01841">
    <property type="entry name" value="Transglut_core"/>
    <property type="match status" value="1"/>
</dbReference>
<dbReference type="InterPro" id="IPR002931">
    <property type="entry name" value="Transglutaminase-like"/>
</dbReference>
<keyword evidence="2" id="KW-0472">Membrane</keyword>
<dbReference type="Proteomes" id="UP000003639">
    <property type="component" value="Unassembled WGS sequence"/>
</dbReference>
<evidence type="ECO:0000256" key="2">
    <source>
        <dbReference type="SAM" id="Phobius"/>
    </source>
</evidence>
<reference evidence="4 5" key="1">
    <citation type="submission" date="2007-04" db="EMBL/GenBank/DDBJ databases">
        <authorList>
            <person name="Fulton L."/>
            <person name="Clifton S."/>
            <person name="Fulton B."/>
            <person name="Xu J."/>
            <person name="Minx P."/>
            <person name="Pepin K.H."/>
            <person name="Johnson M."/>
            <person name="Thiruvilangam P."/>
            <person name="Bhonagiri V."/>
            <person name="Nash W.E."/>
            <person name="Mardis E.R."/>
            <person name="Wilson R.K."/>
        </authorList>
    </citation>
    <scope>NUCLEOTIDE SEQUENCE [LARGE SCALE GENOMIC DNA]</scope>
    <source>
        <strain evidence="4 5">ATCC 29799</strain>
    </source>
</reference>
<dbReference type="PANTHER" id="PTHR42736">
    <property type="entry name" value="PROTEIN-GLUTAMINE GAMMA-GLUTAMYLTRANSFERASE"/>
    <property type="match status" value="1"/>
</dbReference>
<dbReference type="SMART" id="SM00460">
    <property type="entry name" value="TGc"/>
    <property type="match status" value="1"/>
</dbReference>
<reference evidence="4 5" key="2">
    <citation type="submission" date="2007-06" db="EMBL/GenBank/DDBJ databases">
        <title>Draft genome sequence of Pseudoflavonifractor capillosus ATCC 29799.</title>
        <authorList>
            <person name="Sudarsanam P."/>
            <person name="Ley R."/>
            <person name="Guruge J."/>
            <person name="Turnbaugh P.J."/>
            <person name="Mahowald M."/>
            <person name="Liep D."/>
            <person name="Gordon J."/>
        </authorList>
    </citation>
    <scope>NUCLEOTIDE SEQUENCE [LARGE SCALE GENOMIC DNA]</scope>
    <source>
        <strain evidence="4 5">ATCC 29799</strain>
    </source>
</reference>
<dbReference type="AlphaFoldDB" id="A6NTX1"/>
<dbReference type="eggNOG" id="COG1305">
    <property type="taxonomic scope" value="Bacteria"/>
</dbReference>
<feature type="transmembrane region" description="Helical" evidence="2">
    <location>
        <begin position="42"/>
        <end position="62"/>
    </location>
</feature>
<gene>
    <name evidence="4" type="ORF">BACCAP_01651</name>
</gene>
<keyword evidence="2" id="KW-1133">Transmembrane helix</keyword>
<dbReference type="InterPro" id="IPR038765">
    <property type="entry name" value="Papain-like_cys_pep_sf"/>
</dbReference>
<protein>
    <submittedName>
        <fullName evidence="4">Transglutaminase-like protein</fullName>
    </submittedName>
</protein>
<feature type="domain" description="Transglutaminase-like" evidence="3">
    <location>
        <begin position="531"/>
        <end position="600"/>
    </location>
</feature>
<dbReference type="OrthoDB" id="9804872at2"/>
<feature type="transmembrane region" description="Helical" evidence="2">
    <location>
        <begin position="69"/>
        <end position="87"/>
    </location>
</feature>
<dbReference type="SUPFAM" id="SSF54001">
    <property type="entry name" value="Cysteine proteinases"/>
    <property type="match status" value="1"/>
</dbReference>